<organism evidence="2 3">
    <name type="scientific">Melghirimyces profundicolus</name>
    <dbReference type="NCBI Taxonomy" id="1242148"/>
    <lineage>
        <taxon>Bacteria</taxon>
        <taxon>Bacillati</taxon>
        <taxon>Bacillota</taxon>
        <taxon>Bacilli</taxon>
        <taxon>Bacillales</taxon>
        <taxon>Thermoactinomycetaceae</taxon>
        <taxon>Melghirimyces</taxon>
    </lineage>
</organism>
<reference evidence="2 3" key="1">
    <citation type="submission" date="2018-04" db="EMBL/GenBank/DDBJ databases">
        <title>Genomic Encyclopedia of Archaeal and Bacterial Type Strains, Phase II (KMG-II): from individual species to whole genera.</title>
        <authorList>
            <person name="Goeker M."/>
        </authorList>
    </citation>
    <scope>NUCLEOTIDE SEQUENCE [LARGE SCALE GENOMIC DNA]</scope>
    <source>
        <strain evidence="2 3">DSM 45787</strain>
    </source>
</reference>
<dbReference type="OrthoDB" id="2989918at2"/>
<dbReference type="RefSeq" id="WP_108024082.1">
    <property type="nucleotide sequence ID" value="NZ_QBKR01000014.1"/>
</dbReference>
<dbReference type="EMBL" id="QBKR01000014">
    <property type="protein sequence ID" value="PTX58887.1"/>
    <property type="molecule type" value="Genomic_DNA"/>
</dbReference>
<name>A0A2T6BSG7_9BACL</name>
<evidence type="ECO:0000313" key="2">
    <source>
        <dbReference type="EMBL" id="PTX58887.1"/>
    </source>
</evidence>
<sequence>MDTSPIREEKTSYTVLLYRKSRGLRLAEMGLFLAGLLMMVPFFEKVRSTPFIVALLLWAGVLMTGVPALYRLLLRPAYTLYPDRLVIRFSGRREEVALSRVKPSHVLPHVYEIDGKRRPLLVSDDFLEDLNVRLEMKRRGLSSDGKP</sequence>
<keyword evidence="1" id="KW-1133">Transmembrane helix</keyword>
<accession>A0A2T6BSG7</accession>
<gene>
    <name evidence="2" type="ORF">C8P63_11469</name>
</gene>
<keyword evidence="1" id="KW-0472">Membrane</keyword>
<evidence type="ECO:0000313" key="3">
    <source>
        <dbReference type="Proteomes" id="UP000244240"/>
    </source>
</evidence>
<proteinExistence type="predicted"/>
<evidence type="ECO:0000256" key="1">
    <source>
        <dbReference type="SAM" id="Phobius"/>
    </source>
</evidence>
<feature type="transmembrane region" description="Helical" evidence="1">
    <location>
        <begin position="26"/>
        <end position="43"/>
    </location>
</feature>
<keyword evidence="3" id="KW-1185">Reference proteome</keyword>
<comment type="caution">
    <text evidence="2">The sequence shown here is derived from an EMBL/GenBank/DDBJ whole genome shotgun (WGS) entry which is preliminary data.</text>
</comment>
<dbReference type="Proteomes" id="UP000244240">
    <property type="component" value="Unassembled WGS sequence"/>
</dbReference>
<dbReference type="AlphaFoldDB" id="A0A2T6BSG7"/>
<feature type="transmembrane region" description="Helical" evidence="1">
    <location>
        <begin position="49"/>
        <end position="70"/>
    </location>
</feature>
<protein>
    <submittedName>
        <fullName evidence="2">Uncharacterized protein</fullName>
    </submittedName>
</protein>
<keyword evidence="1" id="KW-0812">Transmembrane</keyword>